<keyword evidence="3" id="KW-1185">Reference proteome</keyword>
<name>A0AAN9Y234_9HEMI</name>
<feature type="compositionally biased region" description="Basic and acidic residues" evidence="1">
    <location>
        <begin position="574"/>
        <end position="586"/>
    </location>
</feature>
<evidence type="ECO:0000256" key="1">
    <source>
        <dbReference type="SAM" id="MobiDB-lite"/>
    </source>
</evidence>
<evidence type="ECO:0000313" key="3">
    <source>
        <dbReference type="Proteomes" id="UP001367676"/>
    </source>
</evidence>
<feature type="region of interest" description="Disordered" evidence="1">
    <location>
        <begin position="491"/>
        <end position="545"/>
    </location>
</feature>
<dbReference type="InterPro" id="IPR011990">
    <property type="entry name" value="TPR-like_helical_dom_sf"/>
</dbReference>
<feature type="compositionally biased region" description="Low complexity" evidence="1">
    <location>
        <begin position="629"/>
        <end position="639"/>
    </location>
</feature>
<sequence length="750" mass="84499">MAFVAVFSDPTEIDDPFQWKPQENLESVPDNMIDRLTWKIEEMSLEEEIEFECIILYLALSYEHFNGGNVEKSREILRDMLKKTSELGELENGGCRSRLLALEHLLLSALTHVSVYSNDIEKAQQNFDKIPRITSMDAKSKAALSGFRATFYAEYGIYGSKAGVKFASKAVEMDAEESLWYFVKGKLFSRVRRVERPFDIPSPDELEALETAFEKESNAAYAIFMAQTYRETANRAFRKHRNDGTVYPNFKTIIDKMNHKSRELYKKSLSLKPHCPRIKFRCAKGLMSLPPPFKDTDLAKKCISDGLKIAPQSAYGNHVMAMFCERYDKDIHASIGYLKVAVSLHVYGATLDLLRLEFSSGALSKDDILPRLEHLYENFTESARRCQTLCQFVSYYLFVDYVLEKAIEYLVQVFRLNSSCDDVDNHRSLFLPLRFTISLLEVVVDDAKIVLDDENCSNDARAVCKQFLADLADLNVAYARNRPRYLRQEYLKNGDGSGRTSGGRQFQNGFGGGRGRGRGWGRGRSRGRGRGGRGGPSSTKETLSYVWRRDQQAATDQTLKKIDDFTGSWKKELEWRRRRSSPDRVPRVAQVDSGDEDNDRDSDGGASTFRPGHQLERRSPMPPKKGGSRRSPSPGGLPLAGLAISPRPSASQRSDADFDASVEAYRRAKQAADSARRSNDAQSDCGAASTSNATHSRQTDVSTSANAKPSRPKQQKKVGDDVNADDAFASYLARSTDDLMKKFQPREIDF</sequence>
<reference evidence="2 3" key="1">
    <citation type="submission" date="2024-03" db="EMBL/GenBank/DDBJ databases">
        <title>Adaptation during the transition from Ophiocordyceps entomopathogen to insect associate is accompanied by gene loss and intensified selection.</title>
        <authorList>
            <person name="Ward C.M."/>
            <person name="Onetto C.A."/>
            <person name="Borneman A.R."/>
        </authorList>
    </citation>
    <scope>NUCLEOTIDE SEQUENCE [LARGE SCALE GENOMIC DNA]</scope>
    <source>
        <strain evidence="2">AWRI1</strain>
        <tissue evidence="2">Single Adult Female</tissue>
    </source>
</reference>
<proteinExistence type="predicted"/>
<gene>
    <name evidence="2" type="ORF">V9T40_004809</name>
</gene>
<evidence type="ECO:0000313" key="2">
    <source>
        <dbReference type="EMBL" id="KAK7583846.1"/>
    </source>
</evidence>
<dbReference type="Proteomes" id="UP001367676">
    <property type="component" value="Unassembled WGS sequence"/>
</dbReference>
<dbReference type="EMBL" id="JBBCAQ010000032">
    <property type="protein sequence ID" value="KAK7583846.1"/>
    <property type="molecule type" value="Genomic_DNA"/>
</dbReference>
<protein>
    <submittedName>
        <fullName evidence="2">Uncharacterized protein</fullName>
    </submittedName>
</protein>
<comment type="caution">
    <text evidence="2">The sequence shown here is derived from an EMBL/GenBank/DDBJ whole genome shotgun (WGS) entry which is preliminary data.</text>
</comment>
<feature type="region of interest" description="Disordered" evidence="1">
    <location>
        <begin position="574"/>
        <end position="723"/>
    </location>
</feature>
<dbReference type="AlphaFoldDB" id="A0AAN9Y234"/>
<dbReference type="Gene3D" id="1.25.40.10">
    <property type="entry name" value="Tetratricopeptide repeat domain"/>
    <property type="match status" value="1"/>
</dbReference>
<feature type="compositionally biased region" description="Polar residues" evidence="1">
    <location>
        <begin position="688"/>
        <end position="707"/>
    </location>
</feature>
<feature type="compositionally biased region" description="Basic residues" evidence="1">
    <location>
        <begin position="515"/>
        <end position="531"/>
    </location>
</feature>
<accession>A0AAN9Y234</accession>
<organism evidence="2 3">
    <name type="scientific">Parthenolecanium corni</name>
    <dbReference type="NCBI Taxonomy" id="536013"/>
    <lineage>
        <taxon>Eukaryota</taxon>
        <taxon>Metazoa</taxon>
        <taxon>Ecdysozoa</taxon>
        <taxon>Arthropoda</taxon>
        <taxon>Hexapoda</taxon>
        <taxon>Insecta</taxon>
        <taxon>Pterygota</taxon>
        <taxon>Neoptera</taxon>
        <taxon>Paraneoptera</taxon>
        <taxon>Hemiptera</taxon>
        <taxon>Sternorrhyncha</taxon>
        <taxon>Coccoidea</taxon>
        <taxon>Coccidae</taxon>
        <taxon>Parthenolecanium</taxon>
    </lineage>
</organism>